<dbReference type="GO" id="GO:0008808">
    <property type="term" value="F:cardiolipin synthase activity"/>
    <property type="evidence" value="ECO:0007669"/>
    <property type="project" value="UniProtKB-UniRule"/>
</dbReference>
<comment type="function">
    <text evidence="12 13">Catalyzes the reversible phosphatidyl group transfer from one phosphatidylglycerol molecule to another to form cardiolipin (CL) (diphosphatidylglycerol) and glycerol.</text>
</comment>
<evidence type="ECO:0000256" key="3">
    <source>
        <dbReference type="ARBA" id="ARBA00022516"/>
    </source>
</evidence>
<evidence type="ECO:0000256" key="4">
    <source>
        <dbReference type="ARBA" id="ARBA00022679"/>
    </source>
</evidence>
<dbReference type="InterPro" id="IPR022924">
    <property type="entry name" value="Cardiolipin_synthase"/>
</dbReference>
<dbReference type="EMBL" id="CP015878">
    <property type="protein sequence ID" value="ANI18255.1"/>
    <property type="molecule type" value="Genomic_DNA"/>
</dbReference>
<gene>
    <name evidence="13" type="primary">clsA</name>
    <name evidence="16" type="synonym">cls</name>
    <name evidence="15" type="ORF">A9C11_31495</name>
    <name evidence="16" type="ORF">P3W55_02450</name>
</gene>
<dbReference type="RefSeq" id="WP_009614345.1">
    <property type="nucleotide sequence ID" value="NZ_CP015878.1"/>
</dbReference>
<sequence>MHYSAYIAHFLVAIQILGVVAAVHAVLTVRTAQGAIAWAISLVFMPLLTLLPYLVFGRSRFDAYIGARRQANEEMHLAAAELDWRPWVEEALTASQSENYKALKALTALARMPTLANNHVRLLVNGKATFDAIFEAIAQARQVVLVQFFIVRDDALGQRLAQLLLERAANGVEVFLLYDAIGSHGLPGRYVERLRAGGVQVQAFSTGHGAINRFQLNFRNHRKVVVVDGLRGFVGGHNVGVEYLGEKPPLSPWRDTHVELRGPAVACLQECFAEDWFWATHALPTLLLPDSYDEQGVICQVLASGPADKQETCSLFFVEMINAASERVWITTPYFIPDEAVSSALRLAALRGVDVRILLPSRPDHRTVYAASSLYAQDAVRAGVKVYRYQPGFLHQKVVLVDHDCAAVGSANLDNRSFRLNFEIMLVTVDEAFARDVESMLLADFEQAVELGTERSGQLQQLGMRVARLVSPIL</sequence>
<keyword evidence="7 13" id="KW-1133">Transmembrane helix</keyword>
<feature type="active site" evidence="13">
    <location>
        <position position="223"/>
    </location>
</feature>
<evidence type="ECO:0000313" key="16">
    <source>
        <dbReference type="EMBL" id="MDF3840562.1"/>
    </source>
</evidence>
<feature type="transmembrane region" description="Helical" evidence="13">
    <location>
        <begin position="6"/>
        <end position="29"/>
    </location>
</feature>
<dbReference type="InterPro" id="IPR027379">
    <property type="entry name" value="CLS_N"/>
</dbReference>
<feature type="active site" evidence="13">
    <location>
        <position position="395"/>
    </location>
</feature>
<dbReference type="FunFam" id="3.30.870.10:FF:000021">
    <property type="entry name" value="Cardiolipin synthase"/>
    <property type="match status" value="1"/>
</dbReference>
<dbReference type="Proteomes" id="UP001220662">
    <property type="component" value="Unassembled WGS sequence"/>
</dbReference>
<feature type="active site" evidence="13">
    <location>
        <position position="402"/>
    </location>
</feature>
<dbReference type="GO" id="GO:0032049">
    <property type="term" value="P:cardiolipin biosynthetic process"/>
    <property type="evidence" value="ECO:0007669"/>
    <property type="project" value="UniProtKB-UniRule"/>
</dbReference>
<evidence type="ECO:0000256" key="9">
    <source>
        <dbReference type="ARBA" id="ARBA00023136"/>
    </source>
</evidence>
<keyword evidence="3 13" id="KW-0444">Lipid biosynthesis</keyword>
<feature type="domain" description="PLD phosphodiesterase" evidence="14">
    <location>
        <begin position="216"/>
        <end position="243"/>
    </location>
</feature>
<protein>
    <recommendedName>
        <fullName evidence="13">Cardiolipin synthase A</fullName>
        <shortName evidence="13">CL synthase</shortName>
        <ecNumber evidence="13">2.7.8.-</ecNumber>
    </recommendedName>
</protein>
<keyword evidence="6" id="KW-0677">Repeat</keyword>
<dbReference type="InterPro" id="IPR025202">
    <property type="entry name" value="PLD-like_dom"/>
</dbReference>
<dbReference type="PANTHER" id="PTHR21248">
    <property type="entry name" value="CARDIOLIPIN SYNTHASE"/>
    <property type="match status" value="1"/>
</dbReference>
<evidence type="ECO:0000313" key="17">
    <source>
        <dbReference type="Proteomes" id="UP000077748"/>
    </source>
</evidence>
<dbReference type="EMBL" id="JARJLR010000049">
    <property type="protein sequence ID" value="MDF3840562.1"/>
    <property type="molecule type" value="Genomic_DNA"/>
</dbReference>
<evidence type="ECO:0000313" key="15">
    <source>
        <dbReference type="EMBL" id="ANI18255.1"/>
    </source>
</evidence>
<evidence type="ECO:0000256" key="6">
    <source>
        <dbReference type="ARBA" id="ARBA00022737"/>
    </source>
</evidence>
<dbReference type="InterPro" id="IPR030840">
    <property type="entry name" value="CL_synthase_A"/>
</dbReference>
<name>A0A1A9KL16_9PSED</name>
<dbReference type="InterPro" id="IPR001736">
    <property type="entry name" value="PLipase_D/transphosphatidylase"/>
</dbReference>
<dbReference type="GO" id="GO:0005886">
    <property type="term" value="C:plasma membrane"/>
    <property type="evidence" value="ECO:0007669"/>
    <property type="project" value="UniProtKB-SubCell"/>
</dbReference>
<evidence type="ECO:0000256" key="12">
    <source>
        <dbReference type="ARBA" id="ARBA00057569"/>
    </source>
</evidence>
<evidence type="ECO:0000256" key="2">
    <source>
        <dbReference type="ARBA" id="ARBA00022475"/>
    </source>
</evidence>
<organism evidence="15 17">
    <name type="scientific">Pseudomonas citronellolis</name>
    <dbReference type="NCBI Taxonomy" id="53408"/>
    <lineage>
        <taxon>Bacteria</taxon>
        <taxon>Pseudomonadati</taxon>
        <taxon>Pseudomonadota</taxon>
        <taxon>Gammaproteobacteria</taxon>
        <taxon>Pseudomonadales</taxon>
        <taxon>Pseudomonadaceae</taxon>
        <taxon>Pseudomonas</taxon>
    </lineage>
</organism>
<reference evidence="16" key="2">
    <citation type="submission" date="2023-03" db="EMBL/GenBank/DDBJ databases">
        <title>Draft assemblies of triclosan tolerant bacteria isolated from returned activated sludge.</title>
        <authorList>
            <person name="Van Hamelsveld S."/>
        </authorList>
    </citation>
    <scope>NUCLEOTIDE SEQUENCE</scope>
    <source>
        <strain evidence="16">GW210015_S63</strain>
    </source>
</reference>
<keyword evidence="2 13" id="KW-1003">Cell membrane</keyword>
<keyword evidence="9 13" id="KW-0472">Membrane</keyword>
<keyword evidence="8 13" id="KW-0443">Lipid metabolism</keyword>
<comment type="subcellular location">
    <subcellularLocation>
        <location evidence="1 13">Cell membrane</location>
        <topology evidence="1 13">Multi-pass membrane protein</topology>
    </subcellularLocation>
</comment>
<dbReference type="AlphaFoldDB" id="A0A1A9KL16"/>
<dbReference type="EC" id="2.7.8.-" evidence="13"/>
<keyword evidence="4 13" id="KW-0808">Transferase</keyword>
<evidence type="ECO:0000256" key="10">
    <source>
        <dbReference type="ARBA" id="ARBA00023209"/>
    </source>
</evidence>
<dbReference type="CDD" id="cd09155">
    <property type="entry name" value="PLDc_PaCLS_like_1"/>
    <property type="match status" value="1"/>
</dbReference>
<feature type="active site" evidence="13">
    <location>
        <position position="221"/>
    </location>
</feature>
<feature type="domain" description="PLD phosphodiesterase" evidence="14">
    <location>
        <begin position="390"/>
        <end position="417"/>
    </location>
</feature>
<dbReference type="Pfam" id="PF13091">
    <property type="entry name" value="PLDc_2"/>
    <property type="match status" value="2"/>
</dbReference>
<dbReference type="Proteomes" id="UP000077748">
    <property type="component" value="Chromosome"/>
</dbReference>
<evidence type="ECO:0000256" key="13">
    <source>
        <dbReference type="HAMAP-Rule" id="MF_00190"/>
    </source>
</evidence>
<reference evidence="15 17" key="1">
    <citation type="submission" date="2016-05" db="EMBL/GenBank/DDBJ databases">
        <title>Genome Sequence of Pseudomonas citronellolis Strain SJTE-3, an Estrogens and Persistent Organic Pollutants degradation strain.</title>
        <authorList>
            <person name="Liang R."/>
        </authorList>
    </citation>
    <scope>NUCLEOTIDE SEQUENCE [LARGE SCALE GENOMIC DNA]</scope>
    <source>
        <strain evidence="15 17">SJTE-3</strain>
    </source>
</reference>
<dbReference type="NCBIfam" id="TIGR04265">
    <property type="entry name" value="bac_cardiolipin"/>
    <property type="match status" value="1"/>
</dbReference>
<dbReference type="Gene3D" id="3.30.870.10">
    <property type="entry name" value="Endonuclease Chain A"/>
    <property type="match status" value="2"/>
</dbReference>
<dbReference type="Pfam" id="PF13396">
    <property type="entry name" value="PLDc_N"/>
    <property type="match status" value="1"/>
</dbReference>
<evidence type="ECO:0000259" key="14">
    <source>
        <dbReference type="PROSITE" id="PS50035"/>
    </source>
</evidence>
<evidence type="ECO:0000256" key="8">
    <source>
        <dbReference type="ARBA" id="ARBA00023098"/>
    </source>
</evidence>
<comment type="catalytic activity">
    <reaction evidence="13">
        <text>2 a 1,2-diacyl-sn-glycero-3-phospho-(1'-sn-glycerol) = a cardiolipin + glycerol</text>
        <dbReference type="Rhea" id="RHEA:31451"/>
        <dbReference type="ChEBI" id="CHEBI:17754"/>
        <dbReference type="ChEBI" id="CHEBI:62237"/>
        <dbReference type="ChEBI" id="CHEBI:64716"/>
    </reaction>
</comment>
<dbReference type="SMART" id="SM00155">
    <property type="entry name" value="PLDc"/>
    <property type="match status" value="2"/>
</dbReference>
<keyword evidence="5 13" id="KW-0812">Transmembrane</keyword>
<evidence type="ECO:0000256" key="1">
    <source>
        <dbReference type="ARBA" id="ARBA00004651"/>
    </source>
</evidence>
<evidence type="ECO:0000256" key="7">
    <source>
        <dbReference type="ARBA" id="ARBA00022989"/>
    </source>
</evidence>
<dbReference type="PANTHER" id="PTHR21248:SF22">
    <property type="entry name" value="PHOSPHOLIPASE D"/>
    <property type="match status" value="1"/>
</dbReference>
<keyword evidence="11 13" id="KW-1208">Phospholipid metabolism</keyword>
<dbReference type="SUPFAM" id="SSF56024">
    <property type="entry name" value="Phospholipase D/nuclease"/>
    <property type="match status" value="2"/>
</dbReference>
<dbReference type="FunFam" id="3.30.870.10:FF:000014">
    <property type="entry name" value="Cardiolipin synthase"/>
    <property type="match status" value="1"/>
</dbReference>
<evidence type="ECO:0000256" key="5">
    <source>
        <dbReference type="ARBA" id="ARBA00022692"/>
    </source>
</evidence>
<feature type="transmembrane region" description="Helical" evidence="13">
    <location>
        <begin position="36"/>
        <end position="56"/>
    </location>
</feature>
<dbReference type="PROSITE" id="PS50035">
    <property type="entry name" value="PLD"/>
    <property type="match status" value="2"/>
</dbReference>
<feature type="active site" evidence="13">
    <location>
        <position position="228"/>
    </location>
</feature>
<accession>A0A1A9KL16</accession>
<comment type="similarity">
    <text evidence="13">Belongs to the phospholipase D family. Cardiolipin synthase subfamily. ClsA sub-subfamily.</text>
</comment>
<feature type="active site" evidence="13">
    <location>
        <position position="397"/>
    </location>
</feature>
<keyword evidence="10 13" id="KW-0594">Phospholipid biosynthesis</keyword>
<evidence type="ECO:0000256" key="11">
    <source>
        <dbReference type="ARBA" id="ARBA00023264"/>
    </source>
</evidence>
<proteinExistence type="inferred from homology"/>
<dbReference type="HAMAP" id="MF_00190">
    <property type="entry name" value="Cardiolipin_synth_ClsA"/>
    <property type="match status" value="1"/>
</dbReference>